<feature type="domain" description="C2H2-type" evidence="9">
    <location>
        <begin position="326"/>
        <end position="353"/>
    </location>
</feature>
<reference evidence="10" key="1">
    <citation type="submission" date="2018-07" db="EMBL/GenBank/DDBJ databases">
        <authorList>
            <person name="Quirk P.G."/>
            <person name="Krulwich T.A."/>
        </authorList>
    </citation>
    <scope>NUCLEOTIDE SEQUENCE</scope>
</reference>
<evidence type="ECO:0000256" key="5">
    <source>
        <dbReference type="ARBA" id="ARBA00022833"/>
    </source>
</evidence>
<dbReference type="FunFam" id="3.30.160.60:FF:000202">
    <property type="entry name" value="Zinc finger protein 574"/>
    <property type="match status" value="1"/>
</dbReference>
<dbReference type="EMBL" id="UFQT01001299">
    <property type="protein sequence ID" value="SSX29892.1"/>
    <property type="molecule type" value="Genomic_DNA"/>
</dbReference>
<dbReference type="PROSITE" id="PS50157">
    <property type="entry name" value="ZINC_FINGER_C2H2_2"/>
    <property type="match status" value="8"/>
</dbReference>
<dbReference type="OMA" id="DEVCECE"/>
<keyword evidence="6" id="KW-0539">Nucleus</keyword>
<dbReference type="Gene3D" id="3.30.160.60">
    <property type="entry name" value="Classic Zinc Finger"/>
    <property type="match status" value="6"/>
</dbReference>
<keyword evidence="4 7" id="KW-0863">Zinc-finger</keyword>
<feature type="domain" description="C2H2-type" evidence="9">
    <location>
        <begin position="409"/>
        <end position="436"/>
    </location>
</feature>
<dbReference type="GO" id="GO:0005634">
    <property type="term" value="C:nucleus"/>
    <property type="evidence" value="ECO:0007669"/>
    <property type="project" value="UniProtKB-SubCell"/>
</dbReference>
<dbReference type="Pfam" id="PF00096">
    <property type="entry name" value="zf-C2H2"/>
    <property type="match status" value="6"/>
</dbReference>
<dbReference type="SMART" id="SM00355">
    <property type="entry name" value="ZnF_C2H2"/>
    <property type="match status" value="8"/>
</dbReference>
<dbReference type="VEuPathDB" id="VectorBase:CSON001842"/>
<keyword evidence="2" id="KW-0479">Metal-binding</keyword>
<dbReference type="GO" id="GO:0003700">
    <property type="term" value="F:DNA-binding transcription factor activity"/>
    <property type="evidence" value="ECO:0007669"/>
    <property type="project" value="TreeGrafter"/>
</dbReference>
<evidence type="ECO:0000259" key="9">
    <source>
        <dbReference type="PROSITE" id="PS50157"/>
    </source>
</evidence>
<dbReference type="Gene3D" id="3.40.1800.20">
    <property type="match status" value="1"/>
</dbReference>
<dbReference type="InterPro" id="IPR013087">
    <property type="entry name" value="Znf_C2H2_type"/>
</dbReference>
<protein>
    <submittedName>
        <fullName evidence="10">CSON001842 protein</fullName>
    </submittedName>
</protein>
<evidence type="ECO:0000256" key="3">
    <source>
        <dbReference type="ARBA" id="ARBA00022737"/>
    </source>
</evidence>
<feature type="domain" description="C2H2-type" evidence="9">
    <location>
        <begin position="381"/>
        <end position="408"/>
    </location>
</feature>
<dbReference type="Pfam" id="PF12874">
    <property type="entry name" value="zf-met"/>
    <property type="match status" value="1"/>
</dbReference>
<evidence type="ECO:0000256" key="2">
    <source>
        <dbReference type="ARBA" id="ARBA00022723"/>
    </source>
</evidence>
<keyword evidence="5" id="KW-0862">Zinc</keyword>
<dbReference type="PANTHER" id="PTHR24390">
    <property type="entry name" value="ZINC FINGER PROTEIN"/>
    <property type="match status" value="1"/>
</dbReference>
<feature type="region of interest" description="Disordered" evidence="8">
    <location>
        <begin position="109"/>
        <end position="158"/>
    </location>
</feature>
<dbReference type="GO" id="GO:0008270">
    <property type="term" value="F:zinc ion binding"/>
    <property type="evidence" value="ECO:0007669"/>
    <property type="project" value="UniProtKB-KW"/>
</dbReference>
<dbReference type="SMART" id="SM00868">
    <property type="entry name" value="zf-AD"/>
    <property type="match status" value="1"/>
</dbReference>
<accession>A0A336MHL2</accession>
<feature type="domain" description="C2H2-type" evidence="9">
    <location>
        <begin position="266"/>
        <end position="293"/>
    </location>
</feature>
<evidence type="ECO:0000256" key="6">
    <source>
        <dbReference type="ARBA" id="ARBA00023242"/>
    </source>
</evidence>
<dbReference type="AlphaFoldDB" id="A0A336MHL2"/>
<dbReference type="SUPFAM" id="SSF57667">
    <property type="entry name" value="beta-beta-alpha zinc fingers"/>
    <property type="match status" value="5"/>
</dbReference>
<evidence type="ECO:0000256" key="1">
    <source>
        <dbReference type="ARBA" id="ARBA00004123"/>
    </source>
</evidence>
<dbReference type="GO" id="GO:0006357">
    <property type="term" value="P:regulation of transcription by RNA polymerase II"/>
    <property type="evidence" value="ECO:0007669"/>
    <property type="project" value="TreeGrafter"/>
</dbReference>
<proteinExistence type="predicted"/>
<dbReference type="GO" id="GO:0032502">
    <property type="term" value="P:developmental process"/>
    <property type="evidence" value="ECO:0007669"/>
    <property type="project" value="UniProtKB-ARBA"/>
</dbReference>
<feature type="compositionally biased region" description="Basic residues" evidence="8">
    <location>
        <begin position="138"/>
        <end position="150"/>
    </location>
</feature>
<sequence>MPTYFWKWCRLCGTQENTNELNAETKKDSKLNEIIKRYFNLTPVQHLAVCDNCNEFLSKLDGFGQQVQIVDEMFKELYASDFGFKSDDVTLTEIRKKYGLDSVKYLSDTKNEENNSENVLIKNENSTDEIELETNSNNRKRRSQRNHSKPSNHIQSPSEVFVAPENNHNVNYIIVHHDKFNTSEEKSLDIEEEIERIIDQTPDSDDEINNFELVETTDDNNIEEKPKIEKISSKFECEVCNKSYSRRQTLEEHLRLKHGSEKDLKFQCDTCQRKFISEKKLKQHSISHLPANEKMVHPCKYCDKKFTKSVNVIAHIKAVHIGLRPFICESCGKSFQSKGALKDHQITHSDEKPWACSQCPKRFKNQARLKTHEDIHNTTSYICPHCGLALNTKRTLKMHLVVHSTEKKYKCNYCGSEYKRAKALKNHLILHTGLKPYACPFCNKTFANGSNCRSHKKKAHPVELAALEASGVKSSVAIPRLEMLQPKIQSNFNQQSDSISMQEISEHTIALPQIMTQAHDQCSIPFSSAGPGSIQMVEMQSQQQQQTQIITQIPTTYHVPVTMLSIIEQPHESIDVKIDSV</sequence>
<feature type="domain" description="C2H2-type" evidence="9">
    <location>
        <begin position="437"/>
        <end position="465"/>
    </location>
</feature>
<dbReference type="InterPro" id="IPR036236">
    <property type="entry name" value="Znf_C2H2_sf"/>
</dbReference>
<organism evidence="10">
    <name type="scientific">Culicoides sonorensis</name>
    <name type="common">Biting midge</name>
    <dbReference type="NCBI Taxonomy" id="179676"/>
    <lineage>
        <taxon>Eukaryota</taxon>
        <taxon>Metazoa</taxon>
        <taxon>Ecdysozoa</taxon>
        <taxon>Arthropoda</taxon>
        <taxon>Hexapoda</taxon>
        <taxon>Insecta</taxon>
        <taxon>Pterygota</taxon>
        <taxon>Neoptera</taxon>
        <taxon>Endopterygota</taxon>
        <taxon>Diptera</taxon>
        <taxon>Nematocera</taxon>
        <taxon>Chironomoidea</taxon>
        <taxon>Ceratopogonidae</taxon>
        <taxon>Ceratopogoninae</taxon>
        <taxon>Culicoides</taxon>
        <taxon>Monoculicoides</taxon>
    </lineage>
</organism>
<evidence type="ECO:0000256" key="8">
    <source>
        <dbReference type="SAM" id="MobiDB-lite"/>
    </source>
</evidence>
<dbReference type="PANTHER" id="PTHR24390:SF226">
    <property type="entry name" value="GH10523P-RELATED"/>
    <property type="match status" value="1"/>
</dbReference>
<evidence type="ECO:0000313" key="10">
    <source>
        <dbReference type="EMBL" id="SSX29892.1"/>
    </source>
</evidence>
<evidence type="ECO:0000256" key="4">
    <source>
        <dbReference type="ARBA" id="ARBA00022771"/>
    </source>
</evidence>
<name>A0A336MHL2_CULSO</name>
<dbReference type="FunFam" id="3.30.160.60:FF:000100">
    <property type="entry name" value="Zinc finger 45-like"/>
    <property type="match status" value="1"/>
</dbReference>
<feature type="domain" description="C2H2-type" evidence="9">
    <location>
        <begin position="235"/>
        <end position="263"/>
    </location>
</feature>
<feature type="domain" description="C2H2-type" evidence="9">
    <location>
        <begin position="354"/>
        <end position="376"/>
    </location>
</feature>
<dbReference type="GO" id="GO:0000978">
    <property type="term" value="F:RNA polymerase II cis-regulatory region sequence-specific DNA binding"/>
    <property type="evidence" value="ECO:0007669"/>
    <property type="project" value="TreeGrafter"/>
</dbReference>
<feature type="domain" description="C2H2-type" evidence="9">
    <location>
        <begin position="297"/>
        <end position="325"/>
    </location>
</feature>
<evidence type="ECO:0000256" key="7">
    <source>
        <dbReference type="PROSITE-ProRule" id="PRU00042"/>
    </source>
</evidence>
<comment type="subcellular location">
    <subcellularLocation>
        <location evidence="1">Nucleus</location>
    </subcellularLocation>
</comment>
<dbReference type="InterPro" id="IPR012934">
    <property type="entry name" value="Znf_AD"/>
</dbReference>
<dbReference type="Pfam" id="PF07776">
    <property type="entry name" value="zf-AD"/>
    <property type="match status" value="1"/>
</dbReference>
<keyword evidence="3" id="KW-0677">Repeat</keyword>
<gene>
    <name evidence="10" type="primary">CSON001842</name>
</gene>
<dbReference type="PROSITE" id="PS00028">
    <property type="entry name" value="ZINC_FINGER_C2H2_1"/>
    <property type="match status" value="8"/>
</dbReference>